<sequence>MLKVGVWVLAGLALFAAVFALLPGTGGGAARTGATLEGVALNLYPARDPDAVWRFQAGQVTSDPLAGETRLTGLSNGGRWVQRRGEGGQPAGAPVLDATLDAPDLTIDAQDNMLTRQARITLVQECADIDLQGTPGQPVRVEQGAGFSAPLARVDAPSLKARIPQLRMSFDFQILDAGAAEFSSDLDATETCVNGKRVTSDPPSPAPSPTGDPT</sequence>
<accession>A0A7W8GHI3</accession>
<comment type="caution">
    <text evidence="2">The sequence shown here is derived from an EMBL/GenBank/DDBJ whole genome shotgun (WGS) entry which is preliminary data.</text>
</comment>
<proteinExistence type="predicted"/>
<feature type="region of interest" description="Disordered" evidence="1">
    <location>
        <begin position="192"/>
        <end position="214"/>
    </location>
</feature>
<dbReference type="RefSeq" id="WP_184031306.1">
    <property type="nucleotide sequence ID" value="NZ_JACHFN010000015.1"/>
</dbReference>
<reference evidence="2 3" key="1">
    <citation type="submission" date="2020-08" db="EMBL/GenBank/DDBJ databases">
        <title>Genomic Encyclopedia of Type Strains, Phase IV (KMG-IV): sequencing the most valuable type-strain genomes for metagenomic binning, comparative biology and taxonomic classification.</title>
        <authorList>
            <person name="Goeker M."/>
        </authorList>
    </citation>
    <scope>NUCLEOTIDE SEQUENCE [LARGE SCALE GENOMIC DNA]</scope>
    <source>
        <strain evidence="2 3">DSM 101791</strain>
    </source>
</reference>
<dbReference type="Proteomes" id="UP000525389">
    <property type="component" value="Unassembled WGS sequence"/>
</dbReference>
<protein>
    <submittedName>
        <fullName evidence="2">Uncharacterized protein</fullName>
    </submittedName>
</protein>
<evidence type="ECO:0000256" key="1">
    <source>
        <dbReference type="SAM" id="MobiDB-lite"/>
    </source>
</evidence>
<evidence type="ECO:0000313" key="3">
    <source>
        <dbReference type="Proteomes" id="UP000525389"/>
    </source>
</evidence>
<gene>
    <name evidence="2" type="ORF">HNQ09_003228</name>
</gene>
<keyword evidence="3" id="KW-1185">Reference proteome</keyword>
<organism evidence="2 3">
    <name type="scientific">Deinococcus budaensis</name>
    <dbReference type="NCBI Taxonomy" id="1665626"/>
    <lineage>
        <taxon>Bacteria</taxon>
        <taxon>Thermotogati</taxon>
        <taxon>Deinococcota</taxon>
        <taxon>Deinococci</taxon>
        <taxon>Deinococcales</taxon>
        <taxon>Deinococcaceae</taxon>
        <taxon>Deinococcus</taxon>
    </lineage>
</organism>
<name>A0A7W8GHI3_9DEIO</name>
<dbReference type="EMBL" id="JACHFN010000015">
    <property type="protein sequence ID" value="MBB5235767.1"/>
    <property type="molecule type" value="Genomic_DNA"/>
</dbReference>
<evidence type="ECO:0000313" key="2">
    <source>
        <dbReference type="EMBL" id="MBB5235767.1"/>
    </source>
</evidence>
<dbReference type="AlphaFoldDB" id="A0A7W8GHI3"/>
<feature type="compositionally biased region" description="Pro residues" evidence="1">
    <location>
        <begin position="202"/>
        <end position="214"/>
    </location>
</feature>